<sequence length="51" mass="5664">MYGLAKQNQIPHSKTRGKLLFSRNALLEWVKAKAPETNNQSLNKPGKGGEI</sequence>
<dbReference type="EMBL" id="MPPL01000001">
    <property type="protein sequence ID" value="OKS85908.1"/>
    <property type="molecule type" value="Genomic_DNA"/>
</dbReference>
<reference evidence="1 2" key="1">
    <citation type="submission" date="2016-11" db="EMBL/GenBank/DDBJ databases">
        <title>Whole Genome Sequencing of Mucilaginibacter polytrichastri RG4-7(T) isolated from the moss sample.</title>
        <authorList>
            <person name="Li Y."/>
        </authorList>
    </citation>
    <scope>NUCLEOTIDE SEQUENCE [LARGE SCALE GENOMIC DNA]</scope>
    <source>
        <strain evidence="1 2">RG4-7</strain>
    </source>
</reference>
<comment type="caution">
    <text evidence="1">The sequence shown here is derived from an EMBL/GenBank/DDBJ whole genome shotgun (WGS) entry which is preliminary data.</text>
</comment>
<proteinExistence type="predicted"/>
<dbReference type="AlphaFoldDB" id="A0A1Q5ZW28"/>
<keyword evidence="2" id="KW-1185">Reference proteome</keyword>
<accession>A0A1Q5ZW28</accession>
<evidence type="ECO:0000313" key="2">
    <source>
        <dbReference type="Proteomes" id="UP000186720"/>
    </source>
</evidence>
<evidence type="ECO:0000313" key="1">
    <source>
        <dbReference type="EMBL" id="OKS85908.1"/>
    </source>
</evidence>
<dbReference type="Proteomes" id="UP000186720">
    <property type="component" value="Unassembled WGS sequence"/>
</dbReference>
<organism evidence="1 2">
    <name type="scientific">Mucilaginibacter polytrichastri</name>
    <dbReference type="NCBI Taxonomy" id="1302689"/>
    <lineage>
        <taxon>Bacteria</taxon>
        <taxon>Pseudomonadati</taxon>
        <taxon>Bacteroidota</taxon>
        <taxon>Sphingobacteriia</taxon>
        <taxon>Sphingobacteriales</taxon>
        <taxon>Sphingobacteriaceae</taxon>
        <taxon>Mucilaginibacter</taxon>
    </lineage>
</organism>
<name>A0A1Q5ZW28_9SPHI</name>
<protein>
    <submittedName>
        <fullName evidence="1">Uncharacterized protein</fullName>
    </submittedName>
</protein>
<dbReference type="STRING" id="1302689.RG47T_1354"/>
<gene>
    <name evidence="1" type="ORF">RG47T_1354</name>
</gene>